<protein>
    <submittedName>
        <fullName evidence="2">NIPSNAP protein</fullName>
    </submittedName>
</protein>
<name>A0ABY1QWU5_9SPHN</name>
<dbReference type="InterPro" id="IPR011008">
    <property type="entry name" value="Dimeric_a/b-barrel"/>
</dbReference>
<feature type="domain" description="NIPSNAP" evidence="1">
    <location>
        <begin position="29"/>
        <end position="77"/>
    </location>
</feature>
<dbReference type="Gene3D" id="3.30.70.100">
    <property type="match status" value="1"/>
</dbReference>
<proteinExistence type="predicted"/>
<dbReference type="EMBL" id="FXUI01000016">
    <property type="protein sequence ID" value="SMP81117.1"/>
    <property type="molecule type" value="Genomic_DNA"/>
</dbReference>
<dbReference type="SUPFAM" id="SSF54909">
    <property type="entry name" value="Dimeric alpha+beta barrel"/>
    <property type="match status" value="1"/>
</dbReference>
<comment type="caution">
    <text evidence="2">The sequence shown here is derived from an EMBL/GenBank/DDBJ whole genome shotgun (WGS) entry which is preliminary data.</text>
</comment>
<gene>
    <name evidence="2" type="ORF">SAMN06296065_11627</name>
</gene>
<dbReference type="Pfam" id="PF07978">
    <property type="entry name" value="NIPSNAP"/>
    <property type="match status" value="1"/>
</dbReference>
<accession>A0ABY1QWU5</accession>
<dbReference type="InterPro" id="IPR012577">
    <property type="entry name" value="NIPSNAP"/>
</dbReference>
<organism evidence="2 3">
    <name type="scientific">Novosphingobium panipatense</name>
    <dbReference type="NCBI Taxonomy" id="428991"/>
    <lineage>
        <taxon>Bacteria</taxon>
        <taxon>Pseudomonadati</taxon>
        <taxon>Pseudomonadota</taxon>
        <taxon>Alphaproteobacteria</taxon>
        <taxon>Sphingomonadales</taxon>
        <taxon>Sphingomonadaceae</taxon>
        <taxon>Novosphingobium</taxon>
    </lineage>
</organism>
<evidence type="ECO:0000313" key="3">
    <source>
        <dbReference type="Proteomes" id="UP001157910"/>
    </source>
</evidence>
<sequence>MRECRYCGGQVSLVSWQSTSPNLGEDVLIQITWKAADHEHYNQVRFAFVTDPAWREFASKAGKLWRSGTRRFFYPSPIEMEA</sequence>
<evidence type="ECO:0000259" key="1">
    <source>
        <dbReference type="Pfam" id="PF07978"/>
    </source>
</evidence>
<evidence type="ECO:0000313" key="2">
    <source>
        <dbReference type="EMBL" id="SMP81117.1"/>
    </source>
</evidence>
<dbReference type="Proteomes" id="UP001157910">
    <property type="component" value="Unassembled WGS sequence"/>
</dbReference>
<reference evidence="2 3" key="1">
    <citation type="submission" date="2017-05" db="EMBL/GenBank/DDBJ databases">
        <authorList>
            <person name="Varghese N."/>
            <person name="Submissions S."/>
        </authorList>
    </citation>
    <scope>NUCLEOTIDE SEQUENCE [LARGE SCALE GENOMIC DNA]</scope>
    <source>
        <strain evidence="2 3">SM16</strain>
    </source>
</reference>
<keyword evidence="3" id="KW-1185">Reference proteome</keyword>